<sequence>MSRRGRHGPVLGISTGGLQEALAAYPEGSAAISASRRGTLRAMRNRVPGGSSLVLLGRLAPMGLGPILLALALLARASSASCLLDPSDRYDPRAEIPSGPFKGRCLDTRELRSLRVVSRGEAEARGLAARPGLLYLANVRHADRFWLAAVDPGAVEAAIVQIEFFPAIVPAAHTQLRFRFAPGRQPVLVPQRGGAPKDRVRLRDLVYSVEAVPVVGGDPYDLVKGMEDHFGTAYRMVSLSDRYRRMVVTDHHRVIQLRLKLTPRERRELFVHAVRLGDRSGMKLMYHTLARNCTTELVRAIDQTVAYSPWRSAVKNATFFMCSIPTELPHTLRIRGLLADGAGSRMPDLDREMEGKR</sequence>
<gene>
    <name evidence="2" type="ORF">E6K73_00935</name>
</gene>
<reference evidence="2 3" key="1">
    <citation type="journal article" date="2019" name="Nat. Microbiol.">
        <title>Mediterranean grassland soil C-N compound turnover is dependent on rainfall and depth, and is mediated by genomically divergent microorganisms.</title>
        <authorList>
            <person name="Diamond S."/>
            <person name="Andeer P.F."/>
            <person name="Li Z."/>
            <person name="Crits-Christoph A."/>
            <person name="Burstein D."/>
            <person name="Anantharaman K."/>
            <person name="Lane K.R."/>
            <person name="Thomas B.C."/>
            <person name="Pan C."/>
            <person name="Northen T.R."/>
            <person name="Banfield J.F."/>
        </authorList>
    </citation>
    <scope>NUCLEOTIDE SEQUENCE [LARGE SCALE GENOMIC DNA]</scope>
    <source>
        <strain evidence="2">WS_3</strain>
    </source>
</reference>
<comment type="caution">
    <text evidence="2">The sequence shown here is derived from an EMBL/GenBank/DDBJ whole genome shotgun (WGS) entry which is preliminary data.</text>
</comment>
<dbReference type="Pfam" id="PF13387">
    <property type="entry name" value="Lnb_N"/>
    <property type="match status" value="1"/>
</dbReference>
<name>A0A538SQS5_UNCEI</name>
<dbReference type="Proteomes" id="UP000320184">
    <property type="component" value="Unassembled WGS sequence"/>
</dbReference>
<dbReference type="EMBL" id="VBOT01000011">
    <property type="protein sequence ID" value="TMQ53729.1"/>
    <property type="molecule type" value="Genomic_DNA"/>
</dbReference>
<dbReference type="InterPro" id="IPR025178">
    <property type="entry name" value="Lnb_N"/>
</dbReference>
<evidence type="ECO:0000313" key="2">
    <source>
        <dbReference type="EMBL" id="TMQ53729.1"/>
    </source>
</evidence>
<feature type="domain" description="Lnb N-terminal periplasmic" evidence="1">
    <location>
        <begin position="146"/>
        <end position="306"/>
    </location>
</feature>
<proteinExistence type="predicted"/>
<evidence type="ECO:0000259" key="1">
    <source>
        <dbReference type="Pfam" id="PF13387"/>
    </source>
</evidence>
<dbReference type="AlphaFoldDB" id="A0A538SQS5"/>
<accession>A0A538SQS5</accession>
<protein>
    <submittedName>
        <fullName evidence="2">DUF4105 domain-containing protein</fullName>
    </submittedName>
</protein>
<evidence type="ECO:0000313" key="3">
    <source>
        <dbReference type="Proteomes" id="UP000320184"/>
    </source>
</evidence>
<organism evidence="2 3">
    <name type="scientific">Eiseniibacteriota bacterium</name>
    <dbReference type="NCBI Taxonomy" id="2212470"/>
    <lineage>
        <taxon>Bacteria</taxon>
        <taxon>Candidatus Eiseniibacteriota</taxon>
    </lineage>
</organism>